<proteinExistence type="predicted"/>
<feature type="non-terminal residue" evidence="2">
    <location>
        <position position="104"/>
    </location>
</feature>
<evidence type="ECO:0000313" key="3">
    <source>
        <dbReference type="Proteomes" id="UP000054097"/>
    </source>
</evidence>
<reference evidence="3" key="2">
    <citation type="submission" date="2015-01" db="EMBL/GenBank/DDBJ databases">
        <title>Evolutionary Origins and Diversification of the Mycorrhizal Mutualists.</title>
        <authorList>
            <consortium name="DOE Joint Genome Institute"/>
            <consortium name="Mycorrhizal Genomics Consortium"/>
            <person name="Kohler A."/>
            <person name="Kuo A."/>
            <person name="Nagy L.G."/>
            <person name="Floudas D."/>
            <person name="Copeland A."/>
            <person name="Barry K.W."/>
            <person name="Cichocki N."/>
            <person name="Veneault-Fourrey C."/>
            <person name="LaButti K."/>
            <person name="Lindquist E.A."/>
            <person name="Lipzen A."/>
            <person name="Lundell T."/>
            <person name="Morin E."/>
            <person name="Murat C."/>
            <person name="Riley R."/>
            <person name="Ohm R."/>
            <person name="Sun H."/>
            <person name="Tunlid A."/>
            <person name="Henrissat B."/>
            <person name="Grigoriev I.V."/>
            <person name="Hibbett D.S."/>
            <person name="Martin F."/>
        </authorList>
    </citation>
    <scope>NUCLEOTIDE SEQUENCE [LARGE SCALE GENOMIC DNA]</scope>
    <source>
        <strain evidence="3">MAFF 305830</strain>
    </source>
</reference>
<dbReference type="HOGENOM" id="CLU_2284259_0_0_1"/>
<dbReference type="OrthoDB" id="3181669at2759"/>
<evidence type="ECO:0000256" key="1">
    <source>
        <dbReference type="SAM" id="Coils"/>
    </source>
</evidence>
<dbReference type="AlphaFoldDB" id="A0A0C2X6U5"/>
<feature type="non-terminal residue" evidence="2">
    <location>
        <position position="1"/>
    </location>
</feature>
<evidence type="ECO:0000313" key="2">
    <source>
        <dbReference type="EMBL" id="KIM25017.1"/>
    </source>
</evidence>
<sequence length="104" mass="12153">HLPTASEVVETKTLILVKEEELDTIDAEYRELKRKLDSVERKRNATRNSILGLKSRLSRIHTLPQEVLGYVFLFYMDDPAHSPWTLMQVTRTWRATALSTRAIW</sequence>
<keyword evidence="1" id="KW-0175">Coiled coil</keyword>
<keyword evidence="3" id="KW-1185">Reference proteome</keyword>
<gene>
    <name evidence="2" type="ORF">M408DRAFT_58210</name>
</gene>
<name>A0A0C2X6U5_SERVB</name>
<accession>A0A0C2X6U5</accession>
<evidence type="ECO:0008006" key="4">
    <source>
        <dbReference type="Google" id="ProtNLM"/>
    </source>
</evidence>
<protein>
    <recommendedName>
        <fullName evidence="4">F-box domain-containing protein</fullName>
    </recommendedName>
</protein>
<feature type="coiled-coil region" evidence="1">
    <location>
        <begin position="15"/>
        <end position="49"/>
    </location>
</feature>
<dbReference type="Proteomes" id="UP000054097">
    <property type="component" value="Unassembled WGS sequence"/>
</dbReference>
<organism evidence="2 3">
    <name type="scientific">Serendipita vermifera MAFF 305830</name>
    <dbReference type="NCBI Taxonomy" id="933852"/>
    <lineage>
        <taxon>Eukaryota</taxon>
        <taxon>Fungi</taxon>
        <taxon>Dikarya</taxon>
        <taxon>Basidiomycota</taxon>
        <taxon>Agaricomycotina</taxon>
        <taxon>Agaricomycetes</taxon>
        <taxon>Sebacinales</taxon>
        <taxon>Serendipitaceae</taxon>
        <taxon>Serendipita</taxon>
    </lineage>
</organism>
<dbReference type="EMBL" id="KN824318">
    <property type="protein sequence ID" value="KIM25017.1"/>
    <property type="molecule type" value="Genomic_DNA"/>
</dbReference>
<reference evidence="2 3" key="1">
    <citation type="submission" date="2014-04" db="EMBL/GenBank/DDBJ databases">
        <authorList>
            <consortium name="DOE Joint Genome Institute"/>
            <person name="Kuo A."/>
            <person name="Zuccaro A."/>
            <person name="Kohler A."/>
            <person name="Nagy L.G."/>
            <person name="Floudas D."/>
            <person name="Copeland A."/>
            <person name="Barry K.W."/>
            <person name="Cichocki N."/>
            <person name="Veneault-Fourrey C."/>
            <person name="LaButti K."/>
            <person name="Lindquist E.A."/>
            <person name="Lipzen A."/>
            <person name="Lundell T."/>
            <person name="Morin E."/>
            <person name="Murat C."/>
            <person name="Sun H."/>
            <person name="Tunlid A."/>
            <person name="Henrissat B."/>
            <person name="Grigoriev I.V."/>
            <person name="Hibbett D.S."/>
            <person name="Martin F."/>
            <person name="Nordberg H.P."/>
            <person name="Cantor M.N."/>
            <person name="Hua S.X."/>
        </authorList>
    </citation>
    <scope>NUCLEOTIDE SEQUENCE [LARGE SCALE GENOMIC DNA]</scope>
    <source>
        <strain evidence="2 3">MAFF 305830</strain>
    </source>
</reference>